<feature type="region of interest" description="Disordered" evidence="12">
    <location>
        <begin position="376"/>
        <end position="406"/>
    </location>
</feature>
<feature type="domain" description="AAA+ ATPase" evidence="13">
    <location>
        <begin position="37"/>
        <end position="180"/>
    </location>
</feature>
<dbReference type="PANTHER" id="PTHR11669:SF0">
    <property type="entry name" value="PROTEIN STICHEL-LIKE 2"/>
    <property type="match status" value="1"/>
</dbReference>
<keyword evidence="5" id="KW-0479">Metal-binding</keyword>
<dbReference type="InterPro" id="IPR008921">
    <property type="entry name" value="DNA_pol3_clamp-load_cplx_C"/>
</dbReference>
<keyword evidence="7" id="KW-0862">Zinc</keyword>
<dbReference type="Gene3D" id="3.40.50.300">
    <property type="entry name" value="P-loop containing nucleotide triphosphate hydrolases"/>
    <property type="match status" value="1"/>
</dbReference>
<dbReference type="InterPro" id="IPR027417">
    <property type="entry name" value="P-loop_NTPase"/>
</dbReference>
<keyword evidence="9 11" id="KW-0239">DNA-directed DNA polymerase</keyword>
<evidence type="ECO:0000256" key="8">
    <source>
        <dbReference type="ARBA" id="ARBA00022840"/>
    </source>
</evidence>
<evidence type="ECO:0000256" key="6">
    <source>
        <dbReference type="ARBA" id="ARBA00022741"/>
    </source>
</evidence>
<dbReference type="GO" id="GO:0003887">
    <property type="term" value="F:DNA-directed DNA polymerase activity"/>
    <property type="evidence" value="ECO:0007669"/>
    <property type="project" value="UniProtKB-KW"/>
</dbReference>
<dbReference type="SUPFAM" id="SSF48019">
    <property type="entry name" value="post-AAA+ oligomerization domain-like"/>
    <property type="match status" value="1"/>
</dbReference>
<keyword evidence="6 11" id="KW-0547">Nucleotide-binding</keyword>
<organism evidence="14 15">
    <name type="scientific">Phototrophicus methaneseepsis</name>
    <dbReference type="NCBI Taxonomy" id="2710758"/>
    <lineage>
        <taxon>Bacteria</taxon>
        <taxon>Bacillati</taxon>
        <taxon>Chloroflexota</taxon>
        <taxon>Candidatus Thermofontia</taxon>
        <taxon>Phototrophicales</taxon>
        <taxon>Phototrophicaceae</taxon>
        <taxon>Phototrophicus</taxon>
    </lineage>
</organism>
<dbReference type="Pfam" id="PF22608">
    <property type="entry name" value="DNAX_ATPase_lid"/>
    <property type="match status" value="1"/>
</dbReference>
<comment type="similarity">
    <text evidence="1 11">Belongs to the DnaX/STICHEL family.</text>
</comment>
<name>A0A7S8E8K2_9CHLR</name>
<evidence type="ECO:0000259" key="13">
    <source>
        <dbReference type="SMART" id="SM00382"/>
    </source>
</evidence>
<keyword evidence="2 11" id="KW-0808">Transferase</keyword>
<dbReference type="FunFam" id="3.40.50.300:FF:000014">
    <property type="entry name" value="DNA polymerase III subunit gamma/tau"/>
    <property type="match status" value="1"/>
</dbReference>
<dbReference type="GO" id="GO:0005524">
    <property type="term" value="F:ATP binding"/>
    <property type="evidence" value="ECO:0007669"/>
    <property type="project" value="UniProtKB-KW"/>
</dbReference>
<dbReference type="InterPro" id="IPR003593">
    <property type="entry name" value="AAA+_ATPase"/>
</dbReference>
<dbReference type="Proteomes" id="UP000594468">
    <property type="component" value="Chromosome"/>
</dbReference>
<comment type="subunit">
    <text evidence="11">DNA polymerase III contains a core (composed of alpha, epsilon and theta chains) that associates with a tau subunit. This core dimerizes to form the POLIII' complex. PolIII' associates with the gamma complex (composed of gamma, delta, delta', psi and chi chains) and with the beta chain to form the complete DNA polymerase III complex.</text>
</comment>
<evidence type="ECO:0000256" key="10">
    <source>
        <dbReference type="ARBA" id="ARBA00049244"/>
    </source>
</evidence>
<protein>
    <recommendedName>
        <fullName evidence="11">DNA polymerase III subunit gamma/tau</fullName>
        <ecNumber evidence="11">2.7.7.7</ecNumber>
    </recommendedName>
</protein>
<dbReference type="CDD" id="cd00009">
    <property type="entry name" value="AAA"/>
    <property type="match status" value="1"/>
</dbReference>
<evidence type="ECO:0000256" key="9">
    <source>
        <dbReference type="ARBA" id="ARBA00022932"/>
    </source>
</evidence>
<dbReference type="InterPro" id="IPR022754">
    <property type="entry name" value="DNA_pol_III_gamma-3"/>
</dbReference>
<evidence type="ECO:0000256" key="11">
    <source>
        <dbReference type="RuleBase" id="RU364063"/>
    </source>
</evidence>
<dbReference type="NCBIfam" id="TIGR02397">
    <property type="entry name" value="dnaX_nterm"/>
    <property type="match status" value="1"/>
</dbReference>
<keyword evidence="3 11" id="KW-0548">Nucleotidyltransferase</keyword>
<dbReference type="RefSeq" id="WP_195170303.1">
    <property type="nucleotide sequence ID" value="NZ_CP062983.1"/>
</dbReference>
<dbReference type="PRINTS" id="PR00300">
    <property type="entry name" value="CLPPROTEASEA"/>
</dbReference>
<dbReference type="InterPro" id="IPR001270">
    <property type="entry name" value="ClpA/B"/>
</dbReference>
<accession>A0A7S8E8K2</accession>
<keyword evidence="8 11" id="KW-0067">ATP-binding</keyword>
<evidence type="ECO:0000256" key="3">
    <source>
        <dbReference type="ARBA" id="ARBA00022695"/>
    </source>
</evidence>
<comment type="catalytic activity">
    <reaction evidence="10 11">
        <text>DNA(n) + a 2'-deoxyribonucleoside 5'-triphosphate = DNA(n+1) + diphosphate</text>
        <dbReference type="Rhea" id="RHEA:22508"/>
        <dbReference type="Rhea" id="RHEA-COMP:17339"/>
        <dbReference type="Rhea" id="RHEA-COMP:17340"/>
        <dbReference type="ChEBI" id="CHEBI:33019"/>
        <dbReference type="ChEBI" id="CHEBI:61560"/>
        <dbReference type="ChEBI" id="CHEBI:173112"/>
        <dbReference type="EC" id="2.7.7.7"/>
    </reaction>
</comment>
<gene>
    <name evidence="11 14" type="primary">dnaX</name>
    <name evidence="14" type="ORF">G4Y79_21515</name>
</gene>
<evidence type="ECO:0000256" key="1">
    <source>
        <dbReference type="ARBA" id="ARBA00006360"/>
    </source>
</evidence>
<feature type="compositionally biased region" description="Low complexity" evidence="12">
    <location>
        <begin position="392"/>
        <end position="404"/>
    </location>
</feature>
<dbReference type="KEGG" id="pmet:G4Y79_21515"/>
<keyword evidence="15" id="KW-1185">Reference proteome</keyword>
<proteinExistence type="inferred from homology"/>
<dbReference type="SMART" id="SM00382">
    <property type="entry name" value="AAA"/>
    <property type="match status" value="1"/>
</dbReference>
<comment type="function">
    <text evidence="11">DNA polymerase III is a complex, multichain enzyme responsible for most of the replicative synthesis in bacteria. This DNA polymerase also exhibits 3' to 5' exonuclease activity.</text>
</comment>
<dbReference type="GO" id="GO:0003677">
    <property type="term" value="F:DNA binding"/>
    <property type="evidence" value="ECO:0007669"/>
    <property type="project" value="InterPro"/>
</dbReference>
<dbReference type="Pfam" id="PF12169">
    <property type="entry name" value="DNA_pol3_gamma3"/>
    <property type="match status" value="1"/>
</dbReference>
<dbReference type="InterPro" id="IPR045085">
    <property type="entry name" value="HLD_clamp_pol_III_gamma_tau"/>
</dbReference>
<dbReference type="Gene3D" id="1.20.272.10">
    <property type="match status" value="1"/>
</dbReference>
<reference evidence="14 15" key="1">
    <citation type="submission" date="2020-02" db="EMBL/GenBank/DDBJ databases">
        <authorList>
            <person name="Zheng R.K."/>
            <person name="Sun C.M."/>
        </authorList>
    </citation>
    <scope>NUCLEOTIDE SEQUENCE [LARGE SCALE GENOMIC DNA]</scope>
    <source>
        <strain evidence="15">rifampicinis</strain>
    </source>
</reference>
<dbReference type="CDD" id="cd18137">
    <property type="entry name" value="HLD_clamp_pol_III_gamma_tau"/>
    <property type="match status" value="1"/>
</dbReference>
<dbReference type="GO" id="GO:0046872">
    <property type="term" value="F:metal ion binding"/>
    <property type="evidence" value="ECO:0007669"/>
    <property type="project" value="UniProtKB-KW"/>
</dbReference>
<evidence type="ECO:0000313" key="14">
    <source>
        <dbReference type="EMBL" id="QPC82234.1"/>
    </source>
</evidence>
<dbReference type="InterPro" id="IPR012763">
    <property type="entry name" value="DNA_pol_III_sug/sutau_N"/>
</dbReference>
<evidence type="ECO:0000256" key="12">
    <source>
        <dbReference type="SAM" id="MobiDB-lite"/>
    </source>
</evidence>
<dbReference type="Pfam" id="PF13177">
    <property type="entry name" value="DNA_pol3_delta2"/>
    <property type="match status" value="1"/>
</dbReference>
<dbReference type="GO" id="GO:0006261">
    <property type="term" value="P:DNA-templated DNA replication"/>
    <property type="evidence" value="ECO:0007669"/>
    <property type="project" value="TreeGrafter"/>
</dbReference>
<dbReference type="PANTHER" id="PTHR11669">
    <property type="entry name" value="REPLICATION FACTOR C / DNA POLYMERASE III GAMMA-TAU SUBUNIT"/>
    <property type="match status" value="1"/>
</dbReference>
<evidence type="ECO:0000256" key="2">
    <source>
        <dbReference type="ARBA" id="ARBA00022679"/>
    </source>
</evidence>
<evidence type="ECO:0000256" key="5">
    <source>
        <dbReference type="ARBA" id="ARBA00022723"/>
    </source>
</evidence>
<dbReference type="NCBIfam" id="NF004046">
    <property type="entry name" value="PRK05563.1"/>
    <property type="match status" value="1"/>
</dbReference>
<dbReference type="EC" id="2.7.7.7" evidence="11"/>
<dbReference type="EMBL" id="CP062983">
    <property type="protein sequence ID" value="QPC82234.1"/>
    <property type="molecule type" value="Genomic_DNA"/>
</dbReference>
<dbReference type="GO" id="GO:0009360">
    <property type="term" value="C:DNA polymerase III complex"/>
    <property type="evidence" value="ECO:0007669"/>
    <property type="project" value="InterPro"/>
</dbReference>
<dbReference type="SUPFAM" id="SSF52540">
    <property type="entry name" value="P-loop containing nucleoside triphosphate hydrolases"/>
    <property type="match status" value="1"/>
</dbReference>
<sequence>MPEQALYLKYRPLAFEDVVGQEHINRTLRNSLKTGRIRHAYLFSGPRGTGKTTSARLLAKAVNCTHEDPQMRPCNQCANCLAVNEGRFLDLIEIDAASHTGVDDVRELRDRIAFLPNEGAYKVYIIDEVHRFSGNAFDALLKTLEEPPDHAIFILATTEIDKVPATIKSRCLPFEFRRFTLQEVADRLAFIVENEGLHVERAALELIAREGTGIMRDSISLLDQIVADPDETITLELTQRILGTGSARAVRDLVVALIEQDVARGLHIINAAIDGGSDPHQFGQQVVEHLRSVLLAQTASADLLQVSVDDQQLFTQQAAAISRSDLLRAIRAFNDAVNSDTGGWQPQLSLELALIESLQAPAEPMVPAAAMQMPQQRPQMGGLAGGSAPKQEAPAYTPPEATEPGAPPVIPVSKVRQNWVNAQRLIHQHASQGGEQVNNLPNLMEHVQVQTVEGNRVVLAVTNRFYLEKLRDATRTSWIQRALSRVNGVELLVRYVLADDANREPSPSPDIEDDPLVDFAVNELGGQIQEDEYAGDEQV</sequence>
<dbReference type="Gene3D" id="1.10.8.60">
    <property type="match status" value="1"/>
</dbReference>
<dbReference type="InterPro" id="IPR050238">
    <property type="entry name" value="DNA_Rep/Repair_Clamp_Loader"/>
</dbReference>
<dbReference type="AlphaFoldDB" id="A0A7S8E8K2"/>
<evidence type="ECO:0000256" key="4">
    <source>
        <dbReference type="ARBA" id="ARBA00022705"/>
    </source>
</evidence>
<evidence type="ECO:0000256" key="7">
    <source>
        <dbReference type="ARBA" id="ARBA00022833"/>
    </source>
</evidence>
<evidence type="ECO:0000313" key="15">
    <source>
        <dbReference type="Proteomes" id="UP000594468"/>
    </source>
</evidence>
<keyword evidence="4 11" id="KW-0235">DNA replication</keyword>